<reference evidence="3 4" key="1">
    <citation type="journal article" date="2015" name="Int. J. Syst. Evol. Microbiol.">
        <title>Amycolatopsis rhabdoformis sp. nov., an actinomycete isolated from a tropical forest soil.</title>
        <authorList>
            <person name="Souza W.R."/>
            <person name="Silva R.E."/>
            <person name="Goodfellow M."/>
            <person name="Busarakam K."/>
            <person name="Figueiro F.S."/>
            <person name="Ferreira D."/>
            <person name="Rodrigues-Filho E."/>
            <person name="Moraes L.A.B."/>
            <person name="Zucchi T.D."/>
        </authorList>
    </citation>
    <scope>NUCLEOTIDE SEQUENCE [LARGE SCALE GENOMIC DNA]</scope>
    <source>
        <strain evidence="3 4">NCIMB 14900</strain>
    </source>
</reference>
<proteinExistence type="inferred from homology"/>
<dbReference type="InterPro" id="IPR020904">
    <property type="entry name" value="Sc_DH/Rdtase_CS"/>
</dbReference>
<name>A0ABZ1IBT4_9PSEU</name>
<dbReference type="RefSeq" id="WP_326834742.1">
    <property type="nucleotide sequence ID" value="NZ_CP142149.1"/>
</dbReference>
<keyword evidence="2" id="KW-0560">Oxidoreductase</keyword>
<dbReference type="Pfam" id="PF00106">
    <property type="entry name" value="adh_short"/>
    <property type="match status" value="1"/>
</dbReference>
<organism evidence="3 4">
    <name type="scientific">Amycolatopsis rhabdoformis</name>
    <dbReference type="NCBI Taxonomy" id="1448059"/>
    <lineage>
        <taxon>Bacteria</taxon>
        <taxon>Bacillati</taxon>
        <taxon>Actinomycetota</taxon>
        <taxon>Actinomycetes</taxon>
        <taxon>Pseudonocardiales</taxon>
        <taxon>Pseudonocardiaceae</taxon>
        <taxon>Amycolatopsis</taxon>
    </lineage>
</organism>
<dbReference type="Proteomes" id="UP001330812">
    <property type="component" value="Chromosome"/>
</dbReference>
<sequence>MSLAGLSILVSGGGSGIGRAATLAYLREGAAVTVVERSPAHAAELRAAAGSLPLEVVVGDATAPEVLAEAVATAGRVDQLTCCVGVFDHYTSIRDLSVAELVTAAREIWQVNVLGALAAVRTAWPALEQARGSVTLTLSESAFHPVGGGVLYGSSKWALRGVVQHLAADLAPAVRVNGVAPGGTSGTRFSGLSALGRAESTVEDRGGRSDRIAATTLLRTAATPEDHAGAFVYLADPVAARVVTGVVINTDGGRAPLTAQVPEVQT</sequence>
<dbReference type="InterPro" id="IPR036291">
    <property type="entry name" value="NAD(P)-bd_dom_sf"/>
</dbReference>
<evidence type="ECO:0000256" key="1">
    <source>
        <dbReference type="ARBA" id="ARBA00006484"/>
    </source>
</evidence>
<evidence type="ECO:0000256" key="2">
    <source>
        <dbReference type="ARBA" id="ARBA00023002"/>
    </source>
</evidence>
<dbReference type="InterPro" id="IPR002347">
    <property type="entry name" value="SDR_fam"/>
</dbReference>
<gene>
    <name evidence="3" type="ORF">VSH64_07400</name>
</gene>
<dbReference type="InterPro" id="IPR051122">
    <property type="entry name" value="SDR_DHRS6-like"/>
</dbReference>
<dbReference type="EMBL" id="CP142149">
    <property type="protein sequence ID" value="WSE31934.1"/>
    <property type="molecule type" value="Genomic_DNA"/>
</dbReference>
<keyword evidence="4" id="KW-1185">Reference proteome</keyword>
<accession>A0ABZ1IBT4</accession>
<dbReference type="PANTHER" id="PTHR43477">
    <property type="entry name" value="DIHYDROANTICAPSIN 7-DEHYDROGENASE"/>
    <property type="match status" value="1"/>
</dbReference>
<dbReference type="PANTHER" id="PTHR43477:SF1">
    <property type="entry name" value="DIHYDROANTICAPSIN 7-DEHYDROGENASE"/>
    <property type="match status" value="1"/>
</dbReference>
<protein>
    <submittedName>
        <fullName evidence="3">SDR family NAD(P)-dependent oxidoreductase</fullName>
    </submittedName>
</protein>
<evidence type="ECO:0000313" key="4">
    <source>
        <dbReference type="Proteomes" id="UP001330812"/>
    </source>
</evidence>
<dbReference type="PRINTS" id="PR00081">
    <property type="entry name" value="GDHRDH"/>
</dbReference>
<dbReference type="PROSITE" id="PS00061">
    <property type="entry name" value="ADH_SHORT"/>
    <property type="match status" value="1"/>
</dbReference>
<dbReference type="Gene3D" id="3.40.50.720">
    <property type="entry name" value="NAD(P)-binding Rossmann-like Domain"/>
    <property type="match status" value="1"/>
</dbReference>
<comment type="similarity">
    <text evidence="1">Belongs to the short-chain dehydrogenases/reductases (SDR) family.</text>
</comment>
<dbReference type="SUPFAM" id="SSF51735">
    <property type="entry name" value="NAD(P)-binding Rossmann-fold domains"/>
    <property type="match status" value="1"/>
</dbReference>
<evidence type="ECO:0000313" key="3">
    <source>
        <dbReference type="EMBL" id="WSE31934.1"/>
    </source>
</evidence>